<dbReference type="Proteomes" id="UP001595696">
    <property type="component" value="Unassembled WGS sequence"/>
</dbReference>
<feature type="compositionally biased region" description="Low complexity" evidence="1">
    <location>
        <begin position="496"/>
        <end position="517"/>
    </location>
</feature>
<accession>A0ABV8E2Q5</accession>
<feature type="compositionally biased region" description="Gly residues" evidence="1">
    <location>
        <begin position="610"/>
        <end position="620"/>
    </location>
</feature>
<dbReference type="RefSeq" id="WP_378616795.1">
    <property type="nucleotide sequence ID" value="NZ_JBHSAX010000033.1"/>
</dbReference>
<comment type="caution">
    <text evidence="2">The sequence shown here is derived from an EMBL/GenBank/DDBJ whole genome shotgun (WGS) entry which is preliminary data.</text>
</comment>
<feature type="compositionally biased region" description="Low complexity" evidence="1">
    <location>
        <begin position="565"/>
        <end position="575"/>
    </location>
</feature>
<keyword evidence="3" id="KW-1185">Reference proteome</keyword>
<organism evidence="2 3">
    <name type="scientific">Nocardia jiangsuensis</name>
    <dbReference type="NCBI Taxonomy" id="1691563"/>
    <lineage>
        <taxon>Bacteria</taxon>
        <taxon>Bacillati</taxon>
        <taxon>Actinomycetota</taxon>
        <taxon>Actinomycetes</taxon>
        <taxon>Mycobacteriales</taxon>
        <taxon>Nocardiaceae</taxon>
        <taxon>Nocardia</taxon>
    </lineage>
</organism>
<feature type="region of interest" description="Disordered" evidence="1">
    <location>
        <begin position="255"/>
        <end position="277"/>
    </location>
</feature>
<name>A0ABV8E2Q5_9NOCA</name>
<feature type="region of interest" description="Disordered" evidence="1">
    <location>
        <begin position="475"/>
        <end position="698"/>
    </location>
</feature>
<feature type="compositionally biased region" description="Pro residues" evidence="1">
    <location>
        <begin position="672"/>
        <end position="681"/>
    </location>
</feature>
<feature type="compositionally biased region" description="Low complexity" evidence="1">
    <location>
        <begin position="582"/>
        <end position="601"/>
    </location>
</feature>
<proteinExistence type="predicted"/>
<feature type="compositionally biased region" description="Gly residues" evidence="1">
    <location>
        <begin position="371"/>
        <end position="384"/>
    </location>
</feature>
<dbReference type="EMBL" id="JBHSAX010000033">
    <property type="protein sequence ID" value="MFC3966249.1"/>
    <property type="molecule type" value="Genomic_DNA"/>
</dbReference>
<evidence type="ECO:0000256" key="1">
    <source>
        <dbReference type="SAM" id="MobiDB-lite"/>
    </source>
</evidence>
<reference evidence="3" key="1">
    <citation type="journal article" date="2019" name="Int. J. Syst. Evol. Microbiol.">
        <title>The Global Catalogue of Microorganisms (GCM) 10K type strain sequencing project: providing services to taxonomists for standard genome sequencing and annotation.</title>
        <authorList>
            <consortium name="The Broad Institute Genomics Platform"/>
            <consortium name="The Broad Institute Genome Sequencing Center for Infectious Disease"/>
            <person name="Wu L."/>
            <person name="Ma J."/>
        </authorList>
    </citation>
    <scope>NUCLEOTIDE SEQUENCE [LARGE SCALE GENOMIC DNA]</scope>
    <source>
        <strain evidence="3">CGMCC 4.7330</strain>
    </source>
</reference>
<feature type="region of interest" description="Disordered" evidence="1">
    <location>
        <begin position="353"/>
        <end position="406"/>
    </location>
</feature>
<protein>
    <submittedName>
        <fullName evidence="2">Uncharacterized protein</fullName>
    </submittedName>
</protein>
<gene>
    <name evidence="2" type="ORF">ACFO0B_30045</name>
</gene>
<feature type="region of interest" description="Disordered" evidence="1">
    <location>
        <begin position="48"/>
        <end position="103"/>
    </location>
</feature>
<feature type="region of interest" description="Disordered" evidence="1">
    <location>
        <begin position="1"/>
        <end position="20"/>
    </location>
</feature>
<evidence type="ECO:0000313" key="3">
    <source>
        <dbReference type="Proteomes" id="UP001595696"/>
    </source>
</evidence>
<sequence>MTRDLPFDDDETGERGGGDTAYRVANGVARTARAGAYVTGGALVAANGGGVPAQPGSEQHLDSWNAGWARSSDPDPDVPSPVLTFPDPGPAGTAPQPVAHPGPNAPAPLPVTEATLPVPGLRFGTPPGTDSMVTGVPTGPGWEGTTTPALDFGHPTGAGQIPLTPGWDSAAAGPTPGWSGHEFELPGTGMPLFQAPEMPSWWEGIGGGPDDDDQADGFGLPAHGLGQAGHGFGTGDITFTAPGADPLGLTRMSDADPVRTEDGQHGHHDSGTPGTGFGGGLFDGIGSDPFGLYVGIEAGAEIDTHFTVDFGLGPQGAYLYTDLRVEASAGVTVQTAAGTGIGDQLDRFGEWLGSTPGTGRTGTEGALPGASGSGLNSGLGGSGAGAPASPGFVPPPVQAATAPAPQPAPVAPAAVPIAVAPAVVAPPVVAATPLQTTIQPDAASTPIANVLAPPPGPSPLTAPAADLPLLFPAVVQPPLRPEPSTPAGTDHTAPHTDPATPGTGLPTTVTRTTVQVPSAEPSTPAPRPGTETGVTTKPAPSTLPDVTVTRTPPTGDSDPTRPSQGSTAPGADATTPGGGAGSTAPTAPTTRPEAPTRPSTPDQQPEPGRPGTGGETGSPGTGRPTAGGDTGGPGTGSAPTVDLPTDPAPTGVKPPPAADQPGTLPTVDNPSIPTPPNPATQPKPSAQGIADDGHAHSHWWQLPALTDHAPHTLAASEFGATAGFGYGDPLHPLPDDHNGALL</sequence>
<evidence type="ECO:0000313" key="2">
    <source>
        <dbReference type="EMBL" id="MFC3966249.1"/>
    </source>
</evidence>
<feature type="compositionally biased region" description="Basic and acidic residues" evidence="1">
    <location>
        <begin position="255"/>
        <end position="270"/>
    </location>
</feature>